<dbReference type="InterPro" id="IPR028082">
    <property type="entry name" value="Peripla_BP_I"/>
</dbReference>
<dbReference type="STRING" id="1095776.SAMN04515672_0218"/>
<gene>
    <name evidence="3" type="ORF">SAMN04515672_0218</name>
</gene>
<keyword evidence="4" id="KW-1185">Reference proteome</keyword>
<dbReference type="AlphaFoldDB" id="A0A1G8SVR5"/>
<dbReference type="CDD" id="cd06345">
    <property type="entry name" value="PBP1_ABC_ligand_binding-like"/>
    <property type="match status" value="1"/>
</dbReference>
<accession>A0A1G8SVR5</accession>
<keyword evidence="1" id="KW-0732">Signal</keyword>
<evidence type="ECO:0000313" key="4">
    <source>
        <dbReference type="Proteomes" id="UP000198882"/>
    </source>
</evidence>
<protein>
    <submittedName>
        <fullName evidence="3">Amino acid/amide ABC transporter substrate-binding protein, HAAT family</fullName>
    </submittedName>
</protein>
<dbReference type="SUPFAM" id="SSF53822">
    <property type="entry name" value="Periplasmic binding protein-like I"/>
    <property type="match status" value="1"/>
</dbReference>
<dbReference type="InterPro" id="IPR028081">
    <property type="entry name" value="Leu-bd"/>
</dbReference>
<dbReference type="Pfam" id="PF13458">
    <property type="entry name" value="Peripla_BP_6"/>
    <property type="match status" value="1"/>
</dbReference>
<dbReference type="RefSeq" id="WP_245724117.1">
    <property type="nucleotide sequence ID" value="NZ_FNFE01000001.1"/>
</dbReference>
<evidence type="ECO:0000313" key="3">
    <source>
        <dbReference type="EMBL" id="SDJ33372.1"/>
    </source>
</evidence>
<evidence type="ECO:0000259" key="2">
    <source>
        <dbReference type="Pfam" id="PF13458"/>
    </source>
</evidence>
<dbReference type="Proteomes" id="UP000198882">
    <property type="component" value="Unassembled WGS sequence"/>
</dbReference>
<sequence length="440" mass="48094">MTEERCRDARTLSTASSTLERRTLLKAAAGGAAGVSVAGCLDAYETVAGSSDDEEPITIGILTPDPNSDFIGRSIEQGVELAVDQLNDEDGVLGREIETVVGDTNGSPLEARRQYDRLVLEEGADVTIGMFATEALQGIIDKIAEQETIHITAGSATSSVSRLVHEQYDDYKYHFRAGPVNDVTLGEVQLDFLDEMGPEIGWDSVAMLAEDYAWNDGVWETFEESLPTDTTDVTMWDRYSPATNDFTDIYDAVAESGADAAYISTAHTGTDAILDWATDQREFAFGGIHVPMQLPEYYGMVGGACRYGVGYASATATSELTEHTQPFVSDYEAFHDGSTPVYTGYIAYDAVNLFAEAVERADSLDSDVLVEELEATEHTGTTGTIEFHDRDHPHAHDVVYGEDNVHPVFFQWREDGGEGVQETIWPHDQATADYVDPSWL</sequence>
<dbReference type="InterPro" id="IPR051010">
    <property type="entry name" value="BCAA_transport"/>
</dbReference>
<dbReference type="PANTHER" id="PTHR30483">
    <property type="entry name" value="LEUCINE-SPECIFIC-BINDING PROTEIN"/>
    <property type="match status" value="1"/>
</dbReference>
<dbReference type="PANTHER" id="PTHR30483:SF6">
    <property type="entry name" value="PERIPLASMIC BINDING PROTEIN OF ABC TRANSPORTER FOR NATURAL AMINO ACIDS"/>
    <property type="match status" value="1"/>
</dbReference>
<name>A0A1G8SVR5_9EURY</name>
<dbReference type="Gene3D" id="3.40.50.2300">
    <property type="match status" value="2"/>
</dbReference>
<dbReference type="PROSITE" id="PS51318">
    <property type="entry name" value="TAT"/>
    <property type="match status" value="1"/>
</dbReference>
<dbReference type="InterPro" id="IPR006311">
    <property type="entry name" value="TAT_signal"/>
</dbReference>
<proteinExistence type="predicted"/>
<feature type="domain" description="Leucine-binding protein" evidence="2">
    <location>
        <begin position="56"/>
        <end position="398"/>
    </location>
</feature>
<organism evidence="3 4">
    <name type="scientific">Natronorubrum texcoconense</name>
    <dbReference type="NCBI Taxonomy" id="1095776"/>
    <lineage>
        <taxon>Archaea</taxon>
        <taxon>Methanobacteriati</taxon>
        <taxon>Methanobacteriota</taxon>
        <taxon>Stenosarchaea group</taxon>
        <taxon>Halobacteria</taxon>
        <taxon>Halobacteriales</taxon>
        <taxon>Natrialbaceae</taxon>
        <taxon>Natronorubrum</taxon>
    </lineage>
</organism>
<evidence type="ECO:0000256" key="1">
    <source>
        <dbReference type="ARBA" id="ARBA00022729"/>
    </source>
</evidence>
<reference evidence="4" key="1">
    <citation type="submission" date="2016-10" db="EMBL/GenBank/DDBJ databases">
        <authorList>
            <person name="Varghese N."/>
            <person name="Submissions S."/>
        </authorList>
    </citation>
    <scope>NUCLEOTIDE SEQUENCE [LARGE SCALE GENOMIC DNA]</scope>
    <source>
        <strain evidence="4">B4,CECT 8067,JCM 17497</strain>
    </source>
</reference>
<dbReference type="EMBL" id="FNFE01000001">
    <property type="protein sequence ID" value="SDJ33372.1"/>
    <property type="molecule type" value="Genomic_DNA"/>
</dbReference>